<reference evidence="4 6" key="2">
    <citation type="submission" date="2016-06" db="EMBL/GenBank/DDBJ databases">
        <authorList>
            <person name="Kjaerup R.B."/>
            <person name="Dalgaard T.S."/>
            <person name="Juul-Madsen H.R."/>
        </authorList>
    </citation>
    <scope>NUCLEOTIDE SEQUENCE [LARGE SCALE GENOMIC DNA]</scope>
    <source>
        <strain evidence="4 6">1245752.6</strain>
    </source>
</reference>
<keyword evidence="2" id="KW-0804">Transcription</keyword>
<evidence type="ECO:0000259" key="3">
    <source>
        <dbReference type="Pfam" id="PF13490"/>
    </source>
</evidence>
<dbReference type="OrthoDB" id="129419at2"/>
<evidence type="ECO:0000256" key="2">
    <source>
        <dbReference type="ARBA" id="ARBA00023163"/>
    </source>
</evidence>
<evidence type="ECO:0000313" key="4">
    <source>
        <dbReference type="EMBL" id="OBR98545.1"/>
    </source>
</evidence>
<dbReference type="AlphaFoldDB" id="A0A1A6B8D1"/>
<accession>A0A1A6B8D1</accession>
<dbReference type="InterPro" id="IPR041916">
    <property type="entry name" value="Anti_sigma_zinc_sf"/>
</dbReference>
<dbReference type="EMBL" id="LQOY01000108">
    <property type="protein sequence ID" value="ORV82785.1"/>
    <property type="molecule type" value="Genomic_DNA"/>
</dbReference>
<keyword evidence="7" id="KW-1185">Reference proteome</keyword>
<evidence type="ECO:0000313" key="5">
    <source>
        <dbReference type="EMBL" id="ORV82785.1"/>
    </source>
</evidence>
<name>A0A1A6B8D1_MYCGO</name>
<comment type="caution">
    <text evidence="4">The sequence shown here is derived from an EMBL/GenBank/DDBJ whole genome shotgun (WGS) entry which is preliminary data.</text>
</comment>
<protein>
    <submittedName>
        <fullName evidence="4">Anti-sigma factor</fullName>
    </submittedName>
</protein>
<dbReference type="Gene3D" id="1.10.10.1320">
    <property type="entry name" value="Anti-sigma factor, zinc-finger domain"/>
    <property type="match status" value="1"/>
</dbReference>
<organism evidence="4 6">
    <name type="scientific">Mycobacterium gordonae</name>
    <dbReference type="NCBI Taxonomy" id="1778"/>
    <lineage>
        <taxon>Bacteria</taxon>
        <taxon>Bacillati</taxon>
        <taxon>Actinomycetota</taxon>
        <taxon>Actinomycetes</taxon>
        <taxon>Mycobacteriales</taxon>
        <taxon>Mycobacteriaceae</taxon>
        <taxon>Mycobacterium</taxon>
    </lineage>
</organism>
<dbReference type="InterPro" id="IPR027383">
    <property type="entry name" value="Znf_put"/>
</dbReference>
<evidence type="ECO:0000313" key="6">
    <source>
        <dbReference type="Proteomes" id="UP000093757"/>
    </source>
</evidence>
<dbReference type="Proteomes" id="UP000093757">
    <property type="component" value="Unassembled WGS sequence"/>
</dbReference>
<dbReference type="Pfam" id="PF13490">
    <property type="entry name" value="zf-HC2"/>
    <property type="match status" value="1"/>
</dbReference>
<dbReference type="Proteomes" id="UP000193928">
    <property type="component" value="Unassembled WGS sequence"/>
</dbReference>
<keyword evidence="1" id="KW-0805">Transcription regulation</keyword>
<evidence type="ECO:0000256" key="1">
    <source>
        <dbReference type="ARBA" id="ARBA00023015"/>
    </source>
</evidence>
<reference evidence="5 7" key="1">
    <citation type="submission" date="2016-01" db="EMBL/GenBank/DDBJ databases">
        <title>The new phylogeny of the genus Mycobacterium.</title>
        <authorList>
            <person name="Tarcisio F."/>
            <person name="Conor M."/>
            <person name="Antonella G."/>
            <person name="Elisabetta G."/>
            <person name="Giulia F.S."/>
            <person name="Sara T."/>
            <person name="Anna F."/>
            <person name="Clotilde B."/>
            <person name="Roberto B."/>
            <person name="Veronica D.S."/>
            <person name="Fabio R."/>
            <person name="Monica P."/>
            <person name="Olivier J."/>
            <person name="Enrico T."/>
            <person name="Nicola S."/>
        </authorList>
    </citation>
    <scope>NUCLEOTIDE SEQUENCE [LARGE SCALE GENOMIC DNA]</scope>
    <source>
        <strain evidence="5 7">DSM 44160</strain>
    </source>
</reference>
<sequence>MDCNELVELVTEYLEHALDPAVRARFEAHLSECDGCENYVEQFRTTIQTLGRVTADRLDPDFRQRLLDTFRGWQPDQR</sequence>
<proteinExistence type="predicted"/>
<dbReference type="EMBL" id="MAEM01000516">
    <property type="protein sequence ID" value="OBR98545.1"/>
    <property type="molecule type" value="Genomic_DNA"/>
</dbReference>
<feature type="domain" description="Putative zinc-finger" evidence="3">
    <location>
        <begin position="3"/>
        <end position="36"/>
    </location>
</feature>
<gene>
    <name evidence="4" type="ORF">A9W98_34600</name>
    <name evidence="5" type="ORF">AWC08_28305</name>
</gene>
<evidence type="ECO:0000313" key="7">
    <source>
        <dbReference type="Proteomes" id="UP000193928"/>
    </source>
</evidence>